<dbReference type="AlphaFoldDB" id="A0A4R9M9M4"/>
<dbReference type="OrthoDB" id="324084at2"/>
<dbReference type="PROSITE" id="PS51257">
    <property type="entry name" value="PROKAR_LIPOPROTEIN"/>
    <property type="match status" value="1"/>
</dbReference>
<evidence type="ECO:0000313" key="2">
    <source>
        <dbReference type="Proteomes" id="UP000298058"/>
    </source>
</evidence>
<reference evidence="1" key="1">
    <citation type="journal article" date="2019" name="PLoS Negl. Trop. Dis.">
        <title>Revisiting the worldwide diversity of Leptospira species in the environment.</title>
        <authorList>
            <person name="Vincent A.T."/>
            <person name="Schiettekatte O."/>
            <person name="Bourhy P."/>
            <person name="Veyrier F.J."/>
            <person name="Picardeau M."/>
        </authorList>
    </citation>
    <scope>NUCLEOTIDE SEQUENCE [LARGE SCALE GENOMIC DNA]</scope>
    <source>
        <strain evidence="1">201300427</strain>
    </source>
</reference>
<protein>
    <recommendedName>
        <fullName evidence="3">Lipoprotein</fullName>
    </recommendedName>
</protein>
<keyword evidence="2" id="KW-1185">Reference proteome</keyword>
<evidence type="ECO:0008006" key="3">
    <source>
        <dbReference type="Google" id="ProtNLM"/>
    </source>
</evidence>
<dbReference type="EMBL" id="RQHW01000002">
    <property type="protein sequence ID" value="TGN21148.1"/>
    <property type="molecule type" value="Genomic_DNA"/>
</dbReference>
<dbReference type="Proteomes" id="UP000298058">
    <property type="component" value="Unassembled WGS sequence"/>
</dbReference>
<gene>
    <name evidence="1" type="ORF">EHS15_01120</name>
</gene>
<proteinExistence type="predicted"/>
<comment type="caution">
    <text evidence="1">The sequence shown here is derived from an EMBL/GenBank/DDBJ whole genome shotgun (WGS) entry which is preliminary data.</text>
</comment>
<evidence type="ECO:0000313" key="1">
    <source>
        <dbReference type="EMBL" id="TGN21148.1"/>
    </source>
</evidence>
<accession>A0A4R9M9M4</accession>
<name>A0A4R9M9M4_9LEPT</name>
<dbReference type="RefSeq" id="WP_135758683.1">
    <property type="nucleotide sequence ID" value="NZ_RQHW01000002.1"/>
</dbReference>
<organism evidence="1 2">
    <name type="scientific">Leptospira idonii</name>
    <dbReference type="NCBI Taxonomy" id="1193500"/>
    <lineage>
        <taxon>Bacteria</taxon>
        <taxon>Pseudomonadati</taxon>
        <taxon>Spirochaetota</taxon>
        <taxon>Spirochaetia</taxon>
        <taxon>Leptospirales</taxon>
        <taxon>Leptospiraceae</taxon>
        <taxon>Leptospira</taxon>
    </lineage>
</organism>
<sequence length="358" mass="38606">MEVKIKKYLKLTTLAITISCIFVSSCKEDKKDDSALLLGLAYLASNNAANQTGDINTPVGRAVATASIVSTISGSVATNSQSGNFSYNHKQFGEQKLMALVHEIYENGKDPIVAKEAVRKFLKETRLENKNVRELTGWSSGTVNGSGETVYTYNGTVDGYIFKKTTLNLPVSGTNCQVEMYGGYTSLSGLTKQGTAVFSDGEYKSKSSGGTSTYTNKAAVQFNDFGSVYTDNFGYYKYYKEKGRTTSLDCASIQQSYQEILPFTKLVTITGNMSFENQNILTGTASSLIFTVTSQANSNGLVITQNGTTTPSLVIENLKMVAASNLRTSGSSYAGNFNITISGKINGENLTESITVDF</sequence>